<accession>A0A292PM49</accession>
<comment type="subcellular location">
    <subcellularLocation>
        <location evidence="1">Endoplasmic reticulum membrane</location>
    </subcellularLocation>
</comment>
<evidence type="ECO:0000256" key="1">
    <source>
        <dbReference type="ARBA" id="ARBA00004586"/>
    </source>
</evidence>
<dbReference type="Proteomes" id="UP001412239">
    <property type="component" value="Unassembled WGS sequence"/>
</dbReference>
<dbReference type="InterPro" id="IPR031468">
    <property type="entry name" value="SMP_LBD"/>
</dbReference>
<feature type="compositionally biased region" description="Low complexity" evidence="9">
    <location>
        <begin position="586"/>
        <end position="601"/>
    </location>
</feature>
<dbReference type="EMBL" id="LN891197">
    <property type="protein sequence ID" value="CUS07563.1"/>
    <property type="molecule type" value="Genomic_DNA"/>
</dbReference>
<feature type="region of interest" description="Disordered" evidence="9">
    <location>
        <begin position="473"/>
        <end position="526"/>
    </location>
</feature>
<evidence type="ECO:0000259" key="11">
    <source>
        <dbReference type="PROSITE" id="PS51847"/>
    </source>
</evidence>
<dbReference type="SUPFAM" id="SSF50729">
    <property type="entry name" value="PH domain-like"/>
    <property type="match status" value="1"/>
</dbReference>
<keyword evidence="3 10" id="KW-0812">Transmembrane</keyword>
<name>A0A292PM49_9PEZI</name>
<feature type="domain" description="SMP-LTD" evidence="11">
    <location>
        <begin position="271"/>
        <end position="462"/>
    </location>
</feature>
<evidence type="ECO:0000256" key="5">
    <source>
        <dbReference type="ARBA" id="ARBA00022989"/>
    </source>
</evidence>
<dbReference type="CDD" id="cd21675">
    <property type="entry name" value="SMP_TEX2"/>
    <property type="match status" value="1"/>
</dbReference>
<evidence type="ECO:0000256" key="10">
    <source>
        <dbReference type="SAM" id="Phobius"/>
    </source>
</evidence>
<feature type="compositionally biased region" description="Polar residues" evidence="9">
    <location>
        <begin position="99"/>
        <end position="110"/>
    </location>
</feature>
<evidence type="ECO:0000256" key="8">
    <source>
        <dbReference type="ARBA" id="ARBA00023136"/>
    </source>
</evidence>
<protein>
    <recommendedName>
        <fullName evidence="11">SMP-LTD domain-containing protein</fullName>
    </recommendedName>
</protein>
<feature type="compositionally biased region" description="Polar residues" evidence="9">
    <location>
        <begin position="676"/>
        <end position="692"/>
    </location>
</feature>
<feature type="compositionally biased region" description="Pro residues" evidence="9">
    <location>
        <begin position="739"/>
        <end position="748"/>
    </location>
</feature>
<keyword evidence="2" id="KW-0813">Transport</keyword>
<sequence length="905" mass="98220">MSSFLSFLIAYLLGGITLLPLLLGLLFLYAYLTFPIAALGEPVPELKLETDDNRIFKTDDEKLVKRLNSSADVADGYFAVTREFVPGGVNGKPPERTSPAGNTHPVSESPSVYQTMYRSLFERKGSPATADAAKKAGRRARNEFFVVLRHGHLMLYDDSDQSEVRHVISLSLYSVSIYGGGEEIPEGELYIRRNAICLSRKGSALDKALDMGQNAMPFYLFSENCSLKEDFYFALLKNLEKSDEIITPPIPLRYEQEHVLSLVRRLHSSEEHLQTNWVNGLLGRVFLAIYKTSDVEKFIRARITKKIARVNKPNFLSNIVLQKVHVGEGVPSITNPRLKEMTVDGDFCAEADLTYDGNFRLEVAAKATLQLASRFKPREVNLVLSVTLKRLEGHVLIRIKPPPSNRLWIAFGTMPKMELDIEPIVGSRQVIWGPVLRTIEGRIREVIAETLVLPHYDDTPFTDTMYQEVRGGIWEEPAPSGPSEEGSAAERGSVDGVEKEDNGEAARAPADPPLGETPDKSVSVPSLPQAALGMDSKRAASAIGLSESAESSRAPKSPGLKSSNAVWGKDNVVDKGTATSAVIAMSRSRSSSSPNSPSTNSHPVGTPPSKTKLSQNSESSAEISNDQRSEKSSRSSIYSEAEADEPAMRADRDPVCPPTPNGSLSNSPAPSFLARTMTNASSSSSTLNSHPIKTTPEKMTVAAVGSLTTAVKNWYKSRNVSGEAPVDAATQSVRRLPPAEIPLPPTRKTPPINVPKRRAVPPPLLPARNKPKHQTLAPPVPPRSAGGTGSDELLVVAAPDSEPTTPSSAVAEEGDSYTAGGGSESLGSNIMFPGNESSSASASVSPGIPRRGSSSPPPEEGSQWERDRKRLARRNTDEEETEQWHAAEEAELRTKVPWEPDEALT</sequence>
<feature type="compositionally biased region" description="Low complexity" evidence="9">
    <location>
        <begin position="475"/>
        <end position="491"/>
    </location>
</feature>
<gene>
    <name evidence="12" type="ORF">GSTUAT00008359001</name>
</gene>
<feature type="transmembrane region" description="Helical" evidence="10">
    <location>
        <begin position="7"/>
        <end position="32"/>
    </location>
</feature>
<dbReference type="PROSITE" id="PS51847">
    <property type="entry name" value="SMP"/>
    <property type="match status" value="1"/>
</dbReference>
<feature type="region of interest" description="Disordered" evidence="9">
    <location>
        <begin position="543"/>
        <end position="694"/>
    </location>
</feature>
<dbReference type="GO" id="GO:0032865">
    <property type="term" value="C:ERMES complex"/>
    <property type="evidence" value="ECO:0007669"/>
    <property type="project" value="TreeGrafter"/>
</dbReference>
<keyword evidence="4" id="KW-0256">Endoplasmic reticulum</keyword>
<dbReference type="AlphaFoldDB" id="A0A292PM49"/>
<organism evidence="12 13">
    <name type="scientific">Tuber aestivum</name>
    <name type="common">summer truffle</name>
    <dbReference type="NCBI Taxonomy" id="59557"/>
    <lineage>
        <taxon>Eukaryota</taxon>
        <taxon>Fungi</taxon>
        <taxon>Dikarya</taxon>
        <taxon>Ascomycota</taxon>
        <taxon>Pezizomycotina</taxon>
        <taxon>Pezizomycetes</taxon>
        <taxon>Pezizales</taxon>
        <taxon>Tuberaceae</taxon>
        <taxon>Tuber</taxon>
    </lineage>
</organism>
<feature type="region of interest" description="Disordered" evidence="9">
    <location>
        <begin position="88"/>
        <end position="110"/>
    </location>
</feature>
<dbReference type="Pfam" id="PF15413">
    <property type="entry name" value="PH_11"/>
    <property type="match status" value="1"/>
</dbReference>
<evidence type="ECO:0000256" key="7">
    <source>
        <dbReference type="ARBA" id="ARBA00023121"/>
    </source>
</evidence>
<reference evidence="12" key="1">
    <citation type="submission" date="2015-10" db="EMBL/GenBank/DDBJ databases">
        <authorList>
            <person name="Regsiter A."/>
            <person name="william w."/>
        </authorList>
    </citation>
    <scope>NUCLEOTIDE SEQUENCE</scope>
    <source>
        <strain evidence="12">Montdore</strain>
    </source>
</reference>
<feature type="compositionally biased region" description="Basic and acidic residues" evidence="9">
    <location>
        <begin position="882"/>
        <end position="898"/>
    </location>
</feature>
<dbReference type="GO" id="GO:0008289">
    <property type="term" value="F:lipid binding"/>
    <property type="evidence" value="ECO:0007669"/>
    <property type="project" value="UniProtKB-KW"/>
</dbReference>
<proteinExistence type="predicted"/>
<feature type="compositionally biased region" description="Basic and acidic residues" evidence="9">
    <location>
        <begin position="492"/>
        <end position="504"/>
    </location>
</feature>
<dbReference type="GO" id="GO:0005789">
    <property type="term" value="C:endoplasmic reticulum membrane"/>
    <property type="evidence" value="ECO:0007669"/>
    <property type="project" value="UniProtKB-SubCell"/>
</dbReference>
<feature type="non-terminal residue" evidence="12">
    <location>
        <position position="905"/>
    </location>
</feature>
<evidence type="ECO:0000313" key="12">
    <source>
        <dbReference type="EMBL" id="CUS07563.1"/>
    </source>
</evidence>
<feature type="region of interest" description="Disordered" evidence="9">
    <location>
        <begin position="719"/>
        <end position="905"/>
    </location>
</feature>
<evidence type="ECO:0000256" key="2">
    <source>
        <dbReference type="ARBA" id="ARBA00022448"/>
    </source>
</evidence>
<feature type="compositionally biased region" description="Polar residues" evidence="9">
    <location>
        <begin position="608"/>
        <end position="623"/>
    </location>
</feature>
<dbReference type="GO" id="GO:0015914">
    <property type="term" value="P:phospholipid transport"/>
    <property type="evidence" value="ECO:0007669"/>
    <property type="project" value="TreeGrafter"/>
</dbReference>
<dbReference type="PANTHER" id="PTHR13466">
    <property type="entry name" value="TEX2 PROTEIN-RELATED"/>
    <property type="match status" value="1"/>
</dbReference>
<keyword evidence="13" id="KW-1185">Reference proteome</keyword>
<keyword evidence="5 10" id="KW-1133">Transmembrane helix</keyword>
<dbReference type="GO" id="GO:1990456">
    <property type="term" value="P:mitochondrion-endoplasmic reticulum membrane tethering"/>
    <property type="evidence" value="ECO:0007669"/>
    <property type="project" value="TreeGrafter"/>
</dbReference>
<evidence type="ECO:0000256" key="3">
    <source>
        <dbReference type="ARBA" id="ARBA00022692"/>
    </source>
</evidence>
<keyword evidence="6" id="KW-0445">Lipid transport</keyword>
<evidence type="ECO:0000256" key="6">
    <source>
        <dbReference type="ARBA" id="ARBA00023055"/>
    </source>
</evidence>
<keyword evidence="8 10" id="KW-0472">Membrane</keyword>
<feature type="compositionally biased region" description="Low complexity" evidence="9">
    <location>
        <begin position="837"/>
        <end position="854"/>
    </location>
</feature>
<dbReference type="PANTHER" id="PTHR13466:SF19">
    <property type="entry name" value="NUCLEUS-VACUOLE JUNCTION PROTEIN 2"/>
    <property type="match status" value="1"/>
</dbReference>
<evidence type="ECO:0000256" key="9">
    <source>
        <dbReference type="SAM" id="MobiDB-lite"/>
    </source>
</evidence>
<keyword evidence="7" id="KW-0446">Lipid-binding</keyword>
<evidence type="ECO:0000256" key="4">
    <source>
        <dbReference type="ARBA" id="ARBA00022824"/>
    </source>
</evidence>
<evidence type="ECO:0000313" key="13">
    <source>
        <dbReference type="Proteomes" id="UP001412239"/>
    </source>
</evidence>